<evidence type="ECO:0000256" key="3">
    <source>
        <dbReference type="ARBA" id="ARBA00023163"/>
    </source>
</evidence>
<feature type="domain" description="HTH iclR-type" evidence="4">
    <location>
        <begin position="7"/>
        <end position="66"/>
    </location>
</feature>
<dbReference type="AlphaFoldDB" id="A0ABD5PIX5"/>
<evidence type="ECO:0000256" key="1">
    <source>
        <dbReference type="ARBA" id="ARBA00023015"/>
    </source>
</evidence>
<sequence length="255" mass="28818">MAEKLPVESTRKTFDIIEELVKEGELSVQEITEKLDAPKTTVHGHLRSLEQLGYVINDGQKYQTSTRFIALGELTRNRMELFNVAKHKIDDLANATGEQASIVIEERFKAVTLYTSKGEKAIELEPFAGQWFPMHTIAAGKAILAHFPDEEKEKYIETHGLEQRTENTYTDREALYEEFDRIVEQGYATDAEEHKEGLSGIAVPILDGETVKGAINLFGPSSRMRVDEFEKNNSLGQELFQISNIVEVNLGYMYG</sequence>
<comment type="caution">
    <text evidence="6">The sequence shown here is derived from an EMBL/GenBank/DDBJ whole genome shotgun (WGS) entry which is preliminary data.</text>
</comment>
<keyword evidence="2" id="KW-0238">DNA-binding</keyword>
<keyword evidence="3" id="KW-0804">Transcription</keyword>
<keyword evidence="1" id="KW-0805">Transcription regulation</keyword>
<organism evidence="6 7">
    <name type="scientific">Halosolutus amylolyticus</name>
    <dbReference type="NCBI Taxonomy" id="2932267"/>
    <lineage>
        <taxon>Archaea</taxon>
        <taxon>Methanobacteriati</taxon>
        <taxon>Methanobacteriota</taxon>
        <taxon>Stenosarchaea group</taxon>
        <taxon>Halobacteria</taxon>
        <taxon>Halobacteriales</taxon>
        <taxon>Natrialbaceae</taxon>
        <taxon>Halosolutus</taxon>
    </lineage>
</organism>
<proteinExistence type="predicted"/>
<dbReference type="Gene3D" id="3.30.450.40">
    <property type="match status" value="1"/>
</dbReference>
<gene>
    <name evidence="6" type="ORF">ACFO5R_00155</name>
</gene>
<reference evidence="6 7" key="1">
    <citation type="journal article" date="2019" name="Int. J. Syst. Evol. Microbiol.">
        <title>The Global Catalogue of Microorganisms (GCM) 10K type strain sequencing project: providing services to taxonomists for standard genome sequencing and annotation.</title>
        <authorList>
            <consortium name="The Broad Institute Genomics Platform"/>
            <consortium name="The Broad Institute Genome Sequencing Center for Infectious Disease"/>
            <person name="Wu L."/>
            <person name="Ma J."/>
        </authorList>
    </citation>
    <scope>NUCLEOTIDE SEQUENCE [LARGE SCALE GENOMIC DNA]</scope>
    <source>
        <strain evidence="6 7">WLHS5</strain>
    </source>
</reference>
<dbReference type="GO" id="GO:0006355">
    <property type="term" value="P:regulation of DNA-templated transcription"/>
    <property type="evidence" value="ECO:0007669"/>
    <property type="project" value="UniProtKB-ARBA"/>
</dbReference>
<evidence type="ECO:0000313" key="7">
    <source>
        <dbReference type="Proteomes" id="UP001595898"/>
    </source>
</evidence>
<name>A0ABD5PIX5_9EURY</name>
<dbReference type="Pfam" id="PF01614">
    <property type="entry name" value="IclR_C"/>
    <property type="match status" value="1"/>
</dbReference>
<dbReference type="PANTHER" id="PTHR30136:SF35">
    <property type="entry name" value="HTH-TYPE TRANSCRIPTIONAL REGULATOR RV1719"/>
    <property type="match status" value="1"/>
</dbReference>
<evidence type="ECO:0000259" key="5">
    <source>
        <dbReference type="PROSITE" id="PS51078"/>
    </source>
</evidence>
<keyword evidence="7" id="KW-1185">Reference proteome</keyword>
<protein>
    <submittedName>
        <fullName evidence="6">IclR family transcriptional regulator</fullName>
    </submittedName>
</protein>
<dbReference type="Pfam" id="PF09339">
    <property type="entry name" value="HTH_IclR"/>
    <property type="match status" value="1"/>
</dbReference>
<evidence type="ECO:0000313" key="6">
    <source>
        <dbReference type="EMBL" id="MFC4540352.1"/>
    </source>
</evidence>
<dbReference type="PROSITE" id="PS51078">
    <property type="entry name" value="ICLR_ED"/>
    <property type="match status" value="1"/>
</dbReference>
<dbReference type="InterPro" id="IPR036388">
    <property type="entry name" value="WH-like_DNA-bd_sf"/>
</dbReference>
<evidence type="ECO:0000256" key="2">
    <source>
        <dbReference type="ARBA" id="ARBA00023125"/>
    </source>
</evidence>
<dbReference type="CDD" id="cd00090">
    <property type="entry name" value="HTH_ARSR"/>
    <property type="match status" value="1"/>
</dbReference>
<dbReference type="Gene3D" id="1.10.10.10">
    <property type="entry name" value="Winged helix-like DNA-binding domain superfamily/Winged helix DNA-binding domain"/>
    <property type="match status" value="1"/>
</dbReference>
<dbReference type="Proteomes" id="UP001595898">
    <property type="component" value="Unassembled WGS sequence"/>
</dbReference>
<dbReference type="InterPro" id="IPR036390">
    <property type="entry name" value="WH_DNA-bd_sf"/>
</dbReference>
<dbReference type="RefSeq" id="WP_250142398.1">
    <property type="nucleotide sequence ID" value="NZ_JALIQP010000007.1"/>
</dbReference>
<feature type="domain" description="IclR-ED" evidence="5">
    <location>
        <begin position="67"/>
        <end position="252"/>
    </location>
</feature>
<dbReference type="InterPro" id="IPR029016">
    <property type="entry name" value="GAF-like_dom_sf"/>
</dbReference>
<evidence type="ECO:0000259" key="4">
    <source>
        <dbReference type="PROSITE" id="PS51077"/>
    </source>
</evidence>
<dbReference type="PANTHER" id="PTHR30136">
    <property type="entry name" value="HELIX-TURN-HELIX TRANSCRIPTIONAL REGULATOR, ICLR FAMILY"/>
    <property type="match status" value="1"/>
</dbReference>
<dbReference type="InterPro" id="IPR005471">
    <property type="entry name" value="Tscrpt_reg_IclR_N"/>
</dbReference>
<dbReference type="InterPro" id="IPR050707">
    <property type="entry name" value="HTH_MetabolicPath_Reg"/>
</dbReference>
<dbReference type="InterPro" id="IPR014757">
    <property type="entry name" value="Tscrpt_reg_IclR_C"/>
</dbReference>
<dbReference type="EMBL" id="JBHSFA010000001">
    <property type="protein sequence ID" value="MFC4540352.1"/>
    <property type="molecule type" value="Genomic_DNA"/>
</dbReference>
<dbReference type="SUPFAM" id="SSF46785">
    <property type="entry name" value="Winged helix' DNA-binding domain"/>
    <property type="match status" value="1"/>
</dbReference>
<dbReference type="GO" id="GO:0003677">
    <property type="term" value="F:DNA binding"/>
    <property type="evidence" value="ECO:0007669"/>
    <property type="project" value="UniProtKB-KW"/>
</dbReference>
<dbReference type="InterPro" id="IPR011991">
    <property type="entry name" value="ArsR-like_HTH"/>
</dbReference>
<dbReference type="PROSITE" id="PS51077">
    <property type="entry name" value="HTH_ICLR"/>
    <property type="match status" value="1"/>
</dbReference>
<dbReference type="SUPFAM" id="SSF55781">
    <property type="entry name" value="GAF domain-like"/>
    <property type="match status" value="1"/>
</dbReference>
<dbReference type="SMART" id="SM00346">
    <property type="entry name" value="HTH_ICLR"/>
    <property type="match status" value="1"/>
</dbReference>
<accession>A0ABD5PIX5</accession>